<dbReference type="InterPro" id="IPR040521">
    <property type="entry name" value="KDZ"/>
</dbReference>
<dbReference type="InterPro" id="IPR041457">
    <property type="entry name" value="CxC2_KDZ-assoc"/>
</dbReference>
<feature type="region of interest" description="Disordered" evidence="1">
    <location>
        <begin position="968"/>
        <end position="1002"/>
    </location>
</feature>
<feature type="compositionally biased region" description="Basic and acidic residues" evidence="1">
    <location>
        <begin position="805"/>
        <end position="821"/>
    </location>
</feature>
<evidence type="ECO:0000259" key="2">
    <source>
        <dbReference type="Pfam" id="PF18803"/>
    </source>
</evidence>
<comment type="caution">
    <text evidence="3">The sequence shown here is derived from an EMBL/GenBank/DDBJ whole genome shotgun (WGS) entry which is preliminary data.</text>
</comment>
<dbReference type="PANTHER" id="PTHR33104:SF2">
    <property type="entry name" value="CXC3 LIKE CYSTEINE CLUSTER DOMAIN-CONTAINING PROTEIN"/>
    <property type="match status" value="1"/>
</dbReference>
<proteinExistence type="predicted"/>
<feature type="domain" description="CxC2-like cysteine cluster KDZ transposase-associated" evidence="2">
    <location>
        <begin position="90"/>
        <end position="198"/>
    </location>
</feature>
<keyword evidence="4" id="KW-1185">Reference proteome</keyword>
<evidence type="ECO:0000313" key="4">
    <source>
        <dbReference type="Proteomes" id="UP001163846"/>
    </source>
</evidence>
<dbReference type="Proteomes" id="UP001163846">
    <property type="component" value="Unassembled WGS sequence"/>
</dbReference>
<dbReference type="Pfam" id="PF18758">
    <property type="entry name" value="KDZ"/>
    <property type="match status" value="1"/>
</dbReference>
<dbReference type="PANTHER" id="PTHR33104">
    <property type="entry name" value="SI:DKEY-29D5.2"/>
    <property type="match status" value="1"/>
</dbReference>
<evidence type="ECO:0000313" key="3">
    <source>
        <dbReference type="EMBL" id="KAJ3832428.1"/>
    </source>
</evidence>
<accession>A0AA38NXF9</accession>
<reference evidence="3" key="1">
    <citation type="submission" date="2022-08" db="EMBL/GenBank/DDBJ databases">
        <authorList>
            <consortium name="DOE Joint Genome Institute"/>
            <person name="Min B."/>
            <person name="Riley R."/>
            <person name="Sierra-Patev S."/>
            <person name="Naranjo-Ortiz M."/>
            <person name="Looney B."/>
            <person name="Konkel Z."/>
            <person name="Slot J.C."/>
            <person name="Sakamoto Y."/>
            <person name="Steenwyk J.L."/>
            <person name="Rokas A."/>
            <person name="Carro J."/>
            <person name="Camarero S."/>
            <person name="Ferreira P."/>
            <person name="Molpeceres G."/>
            <person name="Ruiz-Duenas F.J."/>
            <person name="Serrano A."/>
            <person name="Henrissat B."/>
            <person name="Drula E."/>
            <person name="Hughes K.W."/>
            <person name="Mata J.L."/>
            <person name="Ishikawa N.K."/>
            <person name="Vargas-Isla R."/>
            <person name="Ushijima S."/>
            <person name="Smith C.A."/>
            <person name="Ahrendt S."/>
            <person name="Andreopoulos W."/>
            <person name="He G."/>
            <person name="Labutti K."/>
            <person name="Lipzen A."/>
            <person name="Ng V."/>
            <person name="Sandor L."/>
            <person name="Barry K."/>
            <person name="Martinez A.T."/>
            <person name="Xiao Y."/>
            <person name="Gibbons J.G."/>
            <person name="Terashima K."/>
            <person name="Hibbett D.S."/>
            <person name="Grigoriev I.V."/>
        </authorList>
    </citation>
    <scope>NUCLEOTIDE SEQUENCE</scope>
    <source>
        <strain evidence="3">TFB9207</strain>
    </source>
</reference>
<feature type="region of interest" description="Disordered" evidence="1">
    <location>
        <begin position="805"/>
        <end position="838"/>
    </location>
</feature>
<dbReference type="AlphaFoldDB" id="A0AA38NXF9"/>
<dbReference type="EMBL" id="MU806963">
    <property type="protein sequence ID" value="KAJ3832428.1"/>
    <property type="molecule type" value="Genomic_DNA"/>
</dbReference>
<name>A0AA38NXF9_9AGAR</name>
<dbReference type="Pfam" id="PF18803">
    <property type="entry name" value="CxC2"/>
    <property type="match status" value="1"/>
</dbReference>
<gene>
    <name evidence="3" type="ORF">F5878DRAFT_591626</name>
</gene>
<sequence>MLTIQDQPLLEWRAHADEYLAEMIRIEGRGERDVERCRLCEREGKEPLFRCMECFSEDLLCEECCREKHVDKPLDAVEKWNGRFFEKIELRDIGIMVQVGHRAGERCVNPKVIRDFTVIHTNGIHTVHLMYCNCPNRALAGEWHQQLLRHRWFPATHLEPRTAATYRVLDMFHVLTLQGKVTTYDFYAGLEKLTDNTGTKNLKDRYKAFSRMMKEWRHLKMAKRAGRGNDANRTLAETRAGEMGIPCVACPRPGINLPDDWQKAPVSRRYLYWIYFALDACFRLKRRLVSSEKMDPDLDVGGSYFTEDSLFRQYLSSVTDQQEMSTCTGLSALDHANTKFSRGYATTGVGLGVCARHEFIQRNGVVDLQKGERYANMDYAFGSFLRHHDPALTKVVSYDIACQWHKNLVRRLKLLPSLVSWDLNLHKLFFAIPKLHIHGHQLSCQLQFSLNWMWGAGRTDGEGVERPWAHLGPIASSTRDMGPGSRHGTMNDHFGHWNWVKLTGIGSLLHKRYRIAIQEMSIHQDNLREFTEGKGPETVKWEMMIKEWEAELEKPENARKNGVVNPYEVPKTGLTENDVRFHLTQAEAREAAQGSFAIHDVGPTAFLSQLLELEDQQRLLRLDIKDKGFKTAAQKTELTERRTRMMRLMERLRSIQALYMPAALTYLSNRQTNVNEAEHVEEIPVVFPSTLSASERISGCRSGLDSIEEQLREAQLRASLNSLRNHLHMKFRLLTYRKTNVKAQGMITKSQALLKRNQRQVDCDTKKYRAAWRALENLRGEGQSGWKKLHHRDVRMMGHDENSAMGMERKRVGKRARDREAASSGAIGEEEPASEGSKESLVRVRAQVGEGFRETSWIWKEGGTGEIIDQATLDEFVRVEWCKTHARARRWTEEVNLLEEEKRRVLVTLEYNAKEWEGRTEYDGPLAEGKDTAHKEGVRAYALSQASMFRTLASSFVRLWGAVIEQGGSEEADEMAGASEDEEEEDPEVLGMDEDAEIPEDI</sequence>
<protein>
    <recommendedName>
        <fullName evidence="2">CxC2-like cysteine cluster KDZ transposase-associated domain-containing protein</fullName>
    </recommendedName>
</protein>
<evidence type="ECO:0000256" key="1">
    <source>
        <dbReference type="SAM" id="MobiDB-lite"/>
    </source>
</evidence>
<dbReference type="CDD" id="cd19757">
    <property type="entry name" value="Bbox1"/>
    <property type="match status" value="1"/>
</dbReference>
<organism evidence="3 4">
    <name type="scientific">Lentinula raphanica</name>
    <dbReference type="NCBI Taxonomy" id="153919"/>
    <lineage>
        <taxon>Eukaryota</taxon>
        <taxon>Fungi</taxon>
        <taxon>Dikarya</taxon>
        <taxon>Basidiomycota</taxon>
        <taxon>Agaricomycotina</taxon>
        <taxon>Agaricomycetes</taxon>
        <taxon>Agaricomycetidae</taxon>
        <taxon>Agaricales</taxon>
        <taxon>Marasmiineae</taxon>
        <taxon>Omphalotaceae</taxon>
        <taxon>Lentinula</taxon>
    </lineage>
</organism>